<reference evidence="2" key="1">
    <citation type="submission" date="2020-02" db="EMBL/GenBank/DDBJ databases">
        <authorList>
            <person name="Meier V. D."/>
        </authorList>
    </citation>
    <scope>NUCLEOTIDE SEQUENCE</scope>
    <source>
        <strain evidence="2">AVDCRST_MAG15</strain>
    </source>
</reference>
<feature type="non-terminal residue" evidence="2">
    <location>
        <position position="133"/>
    </location>
</feature>
<name>A0A6J4PGH3_9RHOB</name>
<feature type="non-terminal residue" evidence="2">
    <location>
        <position position="1"/>
    </location>
</feature>
<organism evidence="2">
    <name type="scientific">uncultured Rubellimicrobium sp</name>
    <dbReference type="NCBI Taxonomy" id="543078"/>
    <lineage>
        <taxon>Bacteria</taxon>
        <taxon>Pseudomonadati</taxon>
        <taxon>Pseudomonadota</taxon>
        <taxon>Alphaproteobacteria</taxon>
        <taxon>Rhodobacterales</taxon>
        <taxon>Roseobacteraceae</taxon>
        <taxon>Rubellimicrobium</taxon>
        <taxon>environmental samples</taxon>
    </lineage>
</organism>
<protein>
    <submittedName>
        <fullName evidence="2">Uncharacterized protein</fullName>
    </submittedName>
</protein>
<evidence type="ECO:0000256" key="1">
    <source>
        <dbReference type="SAM" id="MobiDB-lite"/>
    </source>
</evidence>
<feature type="compositionally biased region" description="Gly residues" evidence="1">
    <location>
        <begin position="18"/>
        <end position="29"/>
    </location>
</feature>
<feature type="region of interest" description="Disordered" evidence="1">
    <location>
        <begin position="1"/>
        <end position="70"/>
    </location>
</feature>
<accession>A0A6J4PGH3</accession>
<dbReference type="EMBL" id="CADCUU010000253">
    <property type="protein sequence ID" value="CAA9413954.1"/>
    <property type="molecule type" value="Genomic_DNA"/>
</dbReference>
<gene>
    <name evidence="2" type="ORF">AVDCRST_MAG15-1803</name>
</gene>
<proteinExistence type="predicted"/>
<evidence type="ECO:0000313" key="2">
    <source>
        <dbReference type="EMBL" id="CAA9413954.1"/>
    </source>
</evidence>
<sequence length="133" mass="14841">ARASPSLSPRHSRRRPGPGHGRGVRGTGRGPDPHLRRGGRPRLRNRAIPPEPPRHLGFPRHGPMPRRHVVPRGACRLPRHLLRLRGRPGAAMLALLPRGRGAAGRVPERRRVDRALRTDRGGCGPRLRRGRRL</sequence>
<feature type="compositionally biased region" description="Basic residues" evidence="1">
    <location>
        <begin position="36"/>
        <end position="45"/>
    </location>
</feature>
<dbReference type="AlphaFoldDB" id="A0A6J4PGH3"/>